<accession>A0A9W3BHH0</accession>
<keyword evidence="4 9" id="KW-0862">Zinc</keyword>
<keyword evidence="12" id="KW-1185">Reference proteome</keyword>
<evidence type="ECO:0000256" key="4">
    <source>
        <dbReference type="ARBA" id="ARBA00022833"/>
    </source>
</evidence>
<keyword evidence="6" id="KW-0238">DNA-binding</keyword>
<evidence type="ECO:0000313" key="12">
    <source>
        <dbReference type="Proteomes" id="UP001165740"/>
    </source>
</evidence>
<evidence type="ECO:0000256" key="6">
    <source>
        <dbReference type="ARBA" id="ARBA00023125"/>
    </source>
</evidence>
<dbReference type="OMA" id="KISCEAC"/>
<dbReference type="InterPro" id="IPR050453">
    <property type="entry name" value="LIM_Homeobox_TF"/>
</dbReference>
<evidence type="ECO:0000259" key="11">
    <source>
        <dbReference type="PROSITE" id="PS50023"/>
    </source>
</evidence>
<dbReference type="GO" id="GO:0030182">
    <property type="term" value="P:neuron differentiation"/>
    <property type="evidence" value="ECO:0007669"/>
    <property type="project" value="TreeGrafter"/>
</dbReference>
<keyword evidence="8" id="KW-0539">Nucleus</keyword>
<dbReference type="OrthoDB" id="10068367at2759"/>
<evidence type="ECO:0000256" key="8">
    <source>
        <dbReference type="ARBA" id="ARBA00023242"/>
    </source>
</evidence>
<feature type="compositionally biased region" description="Polar residues" evidence="10">
    <location>
        <begin position="232"/>
        <end position="245"/>
    </location>
</feature>
<name>A0A9W3BHH0_BIOGL</name>
<feature type="domain" description="LIM zinc-binding" evidence="11">
    <location>
        <begin position="42"/>
        <end position="101"/>
    </location>
</feature>
<feature type="region of interest" description="Disordered" evidence="10">
    <location>
        <begin position="207"/>
        <end position="254"/>
    </location>
</feature>
<evidence type="ECO:0000256" key="2">
    <source>
        <dbReference type="ARBA" id="ARBA00022723"/>
    </source>
</evidence>
<feature type="compositionally biased region" description="Polar residues" evidence="10">
    <location>
        <begin position="207"/>
        <end position="224"/>
    </location>
</feature>
<evidence type="ECO:0000256" key="1">
    <source>
        <dbReference type="ARBA" id="ARBA00004123"/>
    </source>
</evidence>
<comment type="subcellular location">
    <subcellularLocation>
        <location evidence="1">Nucleus</location>
    </subcellularLocation>
</comment>
<keyword evidence="7" id="KW-0371">Homeobox</keyword>
<evidence type="ECO:0000256" key="5">
    <source>
        <dbReference type="ARBA" id="ARBA00023038"/>
    </source>
</evidence>
<keyword evidence="3" id="KW-0677">Repeat</keyword>
<keyword evidence="2 9" id="KW-0479">Metal-binding</keyword>
<dbReference type="Pfam" id="PF00412">
    <property type="entry name" value="LIM"/>
    <property type="match status" value="2"/>
</dbReference>
<dbReference type="FunFam" id="2.10.110.10:FF:000006">
    <property type="entry name" value="LIM homeobox transcription factor 1-beta"/>
    <property type="match status" value="1"/>
</dbReference>
<dbReference type="GO" id="GO:0046872">
    <property type="term" value="F:metal ion binding"/>
    <property type="evidence" value="ECO:0007669"/>
    <property type="project" value="UniProtKB-KW"/>
</dbReference>
<dbReference type="PROSITE" id="PS50023">
    <property type="entry name" value="LIM_DOMAIN_2"/>
    <property type="match status" value="2"/>
</dbReference>
<dbReference type="RefSeq" id="XP_055898883.1">
    <property type="nucleotide sequence ID" value="XM_056042908.1"/>
</dbReference>
<sequence length="346" mass="37944">MTGPEQTNNGCPSGQLPLSSAVSSTTQYMDSNLVADIAEGPPLCVRCSLPIFDQFILQLQGQTWHSNCLRCSVCQGTLSQMCYSDNSQLYCQNDFFKIFGASCSRCQGIITPTEIVRRAHGYIYHLGCFRCSVCNGELRTGDEFYVSDGALLFCKADYLATKQKQNEALHDDIQMQALKEVLENQADGFYLDDADLGEDLLGKIAENSSGESSTIHVQSNQGTKNGKRIDNPASSQQKSDFNASSRVHPPTNGYPLPIVNPVSLSGQATGHPQQNHQLSSTINKHTFDQSYLKSLEELWSNDFVPPNVNLEPQHILNGNVIAEYLLSGQQQQQSGQSSLCAILSES</sequence>
<dbReference type="FunFam" id="2.10.110.10:FF:000136">
    <property type="entry name" value="LIM domain family"/>
    <property type="match status" value="1"/>
</dbReference>
<dbReference type="InterPro" id="IPR001781">
    <property type="entry name" value="Znf_LIM"/>
</dbReference>
<dbReference type="GO" id="GO:0000977">
    <property type="term" value="F:RNA polymerase II transcription regulatory region sequence-specific DNA binding"/>
    <property type="evidence" value="ECO:0007669"/>
    <property type="project" value="TreeGrafter"/>
</dbReference>
<dbReference type="Gene3D" id="2.10.110.10">
    <property type="entry name" value="Cysteine Rich Protein"/>
    <property type="match status" value="2"/>
</dbReference>
<protein>
    <submittedName>
        <fullName evidence="13">LIM homeobox transcription factor 1-beta-like</fullName>
    </submittedName>
</protein>
<dbReference type="GO" id="GO:0005634">
    <property type="term" value="C:nucleus"/>
    <property type="evidence" value="ECO:0007669"/>
    <property type="project" value="UniProtKB-SubCell"/>
</dbReference>
<evidence type="ECO:0000256" key="10">
    <source>
        <dbReference type="SAM" id="MobiDB-lite"/>
    </source>
</evidence>
<proteinExistence type="predicted"/>
<keyword evidence="5 9" id="KW-0440">LIM domain</keyword>
<dbReference type="PANTHER" id="PTHR24208:SF166">
    <property type="entry name" value="LIM HOMEOBOX TRANSCRIPTION FACTOR 1 ALPHA, ISOFORM B"/>
    <property type="match status" value="1"/>
</dbReference>
<evidence type="ECO:0000256" key="9">
    <source>
        <dbReference type="PROSITE-ProRule" id="PRU00125"/>
    </source>
</evidence>
<feature type="domain" description="LIM zinc-binding" evidence="11">
    <location>
        <begin position="102"/>
        <end position="164"/>
    </location>
</feature>
<reference evidence="13" key="1">
    <citation type="submission" date="2025-08" db="UniProtKB">
        <authorList>
            <consortium name="RefSeq"/>
        </authorList>
    </citation>
    <scope>IDENTIFICATION</scope>
</reference>
<dbReference type="Proteomes" id="UP001165740">
    <property type="component" value="Chromosome 9"/>
</dbReference>
<dbReference type="PANTHER" id="PTHR24208">
    <property type="entry name" value="LIM/HOMEOBOX PROTEIN LHX"/>
    <property type="match status" value="1"/>
</dbReference>
<dbReference type="AlphaFoldDB" id="A0A9W3BHH0"/>
<dbReference type="SUPFAM" id="SSF57716">
    <property type="entry name" value="Glucocorticoid receptor-like (DNA-binding domain)"/>
    <property type="match status" value="2"/>
</dbReference>
<dbReference type="GO" id="GO:0000981">
    <property type="term" value="F:DNA-binding transcription factor activity, RNA polymerase II-specific"/>
    <property type="evidence" value="ECO:0007669"/>
    <property type="project" value="TreeGrafter"/>
</dbReference>
<dbReference type="SMART" id="SM00132">
    <property type="entry name" value="LIM"/>
    <property type="match status" value="2"/>
</dbReference>
<dbReference type="PROSITE" id="PS00478">
    <property type="entry name" value="LIM_DOMAIN_1"/>
    <property type="match status" value="2"/>
</dbReference>
<evidence type="ECO:0000313" key="13">
    <source>
        <dbReference type="RefSeq" id="XP_055898883.1"/>
    </source>
</evidence>
<dbReference type="GeneID" id="106073322"/>
<evidence type="ECO:0000256" key="7">
    <source>
        <dbReference type="ARBA" id="ARBA00023155"/>
    </source>
</evidence>
<organism evidence="12 13">
    <name type="scientific">Biomphalaria glabrata</name>
    <name type="common">Bloodfluke planorb</name>
    <name type="synonym">Freshwater snail</name>
    <dbReference type="NCBI Taxonomy" id="6526"/>
    <lineage>
        <taxon>Eukaryota</taxon>
        <taxon>Metazoa</taxon>
        <taxon>Spiralia</taxon>
        <taxon>Lophotrochozoa</taxon>
        <taxon>Mollusca</taxon>
        <taxon>Gastropoda</taxon>
        <taxon>Heterobranchia</taxon>
        <taxon>Euthyneura</taxon>
        <taxon>Panpulmonata</taxon>
        <taxon>Hygrophila</taxon>
        <taxon>Lymnaeoidea</taxon>
        <taxon>Planorbidae</taxon>
        <taxon>Biomphalaria</taxon>
    </lineage>
</organism>
<gene>
    <name evidence="13" type="primary">LOC106073322</name>
</gene>
<evidence type="ECO:0000256" key="3">
    <source>
        <dbReference type="ARBA" id="ARBA00022737"/>
    </source>
</evidence>